<feature type="domain" description="Outer membrane protein beta-barrel" evidence="2">
    <location>
        <begin position="30"/>
        <end position="210"/>
    </location>
</feature>
<accession>A0A1M5E3S8</accession>
<dbReference type="AlphaFoldDB" id="A0A1M5E3S8"/>
<gene>
    <name evidence="3" type="ORF">SAMN02745131_03409</name>
</gene>
<dbReference type="Pfam" id="PF13505">
    <property type="entry name" value="OMP_b-brl"/>
    <property type="match status" value="1"/>
</dbReference>
<evidence type="ECO:0000259" key="2">
    <source>
        <dbReference type="Pfam" id="PF13505"/>
    </source>
</evidence>
<protein>
    <submittedName>
        <fullName evidence="3">Outer membrane protein beta-barrel domain-containing protein</fullName>
    </submittedName>
</protein>
<dbReference type="OrthoDB" id="672416at2"/>
<evidence type="ECO:0000313" key="3">
    <source>
        <dbReference type="EMBL" id="SHF73845.1"/>
    </source>
</evidence>
<name>A0A1M5E3S8_9BACT</name>
<keyword evidence="1" id="KW-0732">Signal</keyword>
<dbReference type="EMBL" id="FQUU01000017">
    <property type="protein sequence ID" value="SHF73845.1"/>
    <property type="molecule type" value="Genomic_DNA"/>
</dbReference>
<dbReference type="STRING" id="1121884.SAMN02745131_03409"/>
<dbReference type="Proteomes" id="UP000184048">
    <property type="component" value="Unassembled WGS sequence"/>
</dbReference>
<reference evidence="3 4" key="1">
    <citation type="submission" date="2016-11" db="EMBL/GenBank/DDBJ databases">
        <authorList>
            <person name="Jaros S."/>
            <person name="Januszkiewicz K."/>
            <person name="Wedrychowicz H."/>
        </authorList>
    </citation>
    <scope>NUCLEOTIDE SEQUENCE [LARGE SCALE GENOMIC DNA]</scope>
    <source>
        <strain evidence="3 4">DSM 18119</strain>
    </source>
</reference>
<dbReference type="RefSeq" id="WP_072836544.1">
    <property type="nucleotide sequence ID" value="NZ_FQUU01000017.1"/>
</dbReference>
<evidence type="ECO:0000313" key="4">
    <source>
        <dbReference type="Proteomes" id="UP000184048"/>
    </source>
</evidence>
<proteinExistence type="predicted"/>
<sequence length="245" mass="27234">MASSCSLQFLLNITAQSKGLKKRIIVIGLAIFVCQAAFAQVRFSIATDISLLRNFSPHQKFWAFGQGVESDFHFSKKNSGYAWLNYHTQGAFTNRFTATADSSFTVPQKLSYDVKGKWRFRQVSLGLKHYFKGGYDVENDWNIYGAIGFGLMFTRVVNELLTPVDTSLYTLSPAPAIGTDDFKRLTLDLGMGAEYPLAAGIFLYGDVRTTLPASDYPSPLLHDTRRVPLPLSANAGIRILFSFGE</sequence>
<evidence type="ECO:0000256" key="1">
    <source>
        <dbReference type="ARBA" id="ARBA00022729"/>
    </source>
</evidence>
<organism evidence="3 4">
    <name type="scientific">Flavisolibacter ginsengisoli DSM 18119</name>
    <dbReference type="NCBI Taxonomy" id="1121884"/>
    <lineage>
        <taxon>Bacteria</taxon>
        <taxon>Pseudomonadati</taxon>
        <taxon>Bacteroidota</taxon>
        <taxon>Chitinophagia</taxon>
        <taxon>Chitinophagales</taxon>
        <taxon>Chitinophagaceae</taxon>
        <taxon>Flavisolibacter</taxon>
    </lineage>
</organism>
<dbReference type="InterPro" id="IPR027385">
    <property type="entry name" value="Beta-barrel_OMP"/>
</dbReference>
<keyword evidence="4" id="KW-1185">Reference proteome</keyword>